<feature type="signal peptide" evidence="2">
    <location>
        <begin position="1"/>
        <end position="18"/>
    </location>
</feature>
<keyword evidence="4" id="KW-1185">Reference proteome</keyword>
<protein>
    <submittedName>
        <fullName evidence="3">Uncharacterized protein</fullName>
    </submittedName>
</protein>
<evidence type="ECO:0000256" key="1">
    <source>
        <dbReference type="SAM" id="MobiDB-lite"/>
    </source>
</evidence>
<evidence type="ECO:0000313" key="3">
    <source>
        <dbReference type="EMBL" id="CAL1576467.1"/>
    </source>
</evidence>
<feature type="compositionally biased region" description="Polar residues" evidence="1">
    <location>
        <begin position="210"/>
        <end position="224"/>
    </location>
</feature>
<proteinExistence type="predicted"/>
<evidence type="ECO:0000313" key="4">
    <source>
        <dbReference type="Proteomes" id="UP001497482"/>
    </source>
</evidence>
<organism evidence="3 4">
    <name type="scientific">Knipowitschia caucasica</name>
    <name type="common">Caucasian dwarf goby</name>
    <name type="synonym">Pomatoschistus caucasicus</name>
    <dbReference type="NCBI Taxonomy" id="637954"/>
    <lineage>
        <taxon>Eukaryota</taxon>
        <taxon>Metazoa</taxon>
        <taxon>Chordata</taxon>
        <taxon>Craniata</taxon>
        <taxon>Vertebrata</taxon>
        <taxon>Euteleostomi</taxon>
        <taxon>Actinopterygii</taxon>
        <taxon>Neopterygii</taxon>
        <taxon>Teleostei</taxon>
        <taxon>Neoteleostei</taxon>
        <taxon>Acanthomorphata</taxon>
        <taxon>Gobiaria</taxon>
        <taxon>Gobiiformes</taxon>
        <taxon>Gobioidei</taxon>
        <taxon>Gobiidae</taxon>
        <taxon>Gobiinae</taxon>
        <taxon>Knipowitschia</taxon>
    </lineage>
</organism>
<dbReference type="AlphaFoldDB" id="A0AAV2JFX9"/>
<sequence>MKTALKLLLSLALAVALSINTDPPPHPPVCDDGPITHMRSRGHPPLLSLQLLLPGLSCCSALVRVAIPNRSASVTFDAISIKPNSFTATKRKLPSQLPPPNLRNCQRRYAPLAPYPSGPPPTSTLHQPLPQILCPSPLLTRNLAFLGTAPSDPAVSIRSTCAWSCSVNLHSRTATCDSHLHRHKFMEPSSRHSTLQPPNMMIEFIALPSTSATHRPTKPQSSVRNEFYEY</sequence>
<dbReference type="EMBL" id="OZ035834">
    <property type="protein sequence ID" value="CAL1576467.1"/>
    <property type="molecule type" value="Genomic_DNA"/>
</dbReference>
<dbReference type="Proteomes" id="UP001497482">
    <property type="component" value="Chromosome 12"/>
</dbReference>
<feature type="chain" id="PRO_5043909559" evidence="2">
    <location>
        <begin position="19"/>
        <end position="230"/>
    </location>
</feature>
<accession>A0AAV2JFX9</accession>
<evidence type="ECO:0000256" key="2">
    <source>
        <dbReference type="SAM" id="SignalP"/>
    </source>
</evidence>
<reference evidence="3 4" key="1">
    <citation type="submission" date="2024-04" db="EMBL/GenBank/DDBJ databases">
        <authorList>
            <person name="Waldvogel A.-M."/>
            <person name="Schoenle A."/>
        </authorList>
    </citation>
    <scope>NUCLEOTIDE SEQUENCE [LARGE SCALE GENOMIC DNA]</scope>
</reference>
<gene>
    <name evidence="3" type="ORF">KC01_LOCUS7900</name>
</gene>
<feature type="region of interest" description="Disordered" evidence="1">
    <location>
        <begin position="210"/>
        <end position="230"/>
    </location>
</feature>
<keyword evidence="2" id="KW-0732">Signal</keyword>
<name>A0AAV2JFX9_KNICA</name>